<evidence type="ECO:0000313" key="2">
    <source>
        <dbReference type="EMBL" id="GMS99755.1"/>
    </source>
</evidence>
<dbReference type="EMBL" id="BTSX01000005">
    <property type="protein sequence ID" value="GMS99755.1"/>
    <property type="molecule type" value="Genomic_DNA"/>
</dbReference>
<comment type="caution">
    <text evidence="2">The sequence shown here is derived from an EMBL/GenBank/DDBJ whole genome shotgun (WGS) entry which is preliminary data.</text>
</comment>
<sequence>MRRRDFRDPRLTHLTPGVYMRNYEGTINNPPPTTRSPTPVTSEFVKRMQSTTYHHITTVHMGHLDAMNNDRLADKEAIEKRLKSFEQQLASLVTQAATVEKIGEPEVLVPSEKIDEQAEPGSDEFEVLDSSDKQRFENLVLSLDSAESSLDESRKQNTVLESDNLALKRRNEELEREKDDLKIRCKTC</sequence>
<keyword evidence="3" id="KW-1185">Reference proteome</keyword>
<evidence type="ECO:0000313" key="3">
    <source>
        <dbReference type="Proteomes" id="UP001432027"/>
    </source>
</evidence>
<name>A0AAV5TYY5_9BILA</name>
<dbReference type="Proteomes" id="UP001432027">
    <property type="component" value="Unassembled WGS sequence"/>
</dbReference>
<feature type="coiled-coil region" evidence="1">
    <location>
        <begin position="143"/>
        <end position="184"/>
    </location>
</feature>
<dbReference type="AlphaFoldDB" id="A0AAV5TYY5"/>
<accession>A0AAV5TYY5</accession>
<organism evidence="2 3">
    <name type="scientific">Pristionchus entomophagus</name>
    <dbReference type="NCBI Taxonomy" id="358040"/>
    <lineage>
        <taxon>Eukaryota</taxon>
        <taxon>Metazoa</taxon>
        <taxon>Ecdysozoa</taxon>
        <taxon>Nematoda</taxon>
        <taxon>Chromadorea</taxon>
        <taxon>Rhabditida</taxon>
        <taxon>Rhabditina</taxon>
        <taxon>Diplogasteromorpha</taxon>
        <taxon>Diplogasteroidea</taxon>
        <taxon>Neodiplogasteridae</taxon>
        <taxon>Pristionchus</taxon>
    </lineage>
</organism>
<keyword evidence="1" id="KW-0175">Coiled coil</keyword>
<reference evidence="2" key="1">
    <citation type="submission" date="2023-10" db="EMBL/GenBank/DDBJ databases">
        <title>Genome assembly of Pristionchus species.</title>
        <authorList>
            <person name="Yoshida K."/>
            <person name="Sommer R.J."/>
        </authorList>
    </citation>
    <scope>NUCLEOTIDE SEQUENCE</scope>
    <source>
        <strain evidence="2">RS0144</strain>
    </source>
</reference>
<protein>
    <submittedName>
        <fullName evidence="2">Uncharacterized protein</fullName>
    </submittedName>
</protein>
<evidence type="ECO:0000256" key="1">
    <source>
        <dbReference type="SAM" id="Coils"/>
    </source>
</evidence>
<proteinExistence type="predicted"/>
<gene>
    <name evidence="2" type="ORF">PENTCL1PPCAC_21930</name>
</gene>